<reference evidence="2" key="1">
    <citation type="submission" date="2022-11" db="UniProtKB">
        <authorList>
            <consortium name="WormBaseParasite"/>
        </authorList>
    </citation>
    <scope>IDENTIFICATION</scope>
</reference>
<evidence type="ECO:0000313" key="2">
    <source>
        <dbReference type="WBParaSite" id="nRc.2.0.1.t09017-RA"/>
    </source>
</evidence>
<organism evidence="1 2">
    <name type="scientific">Romanomermis culicivorax</name>
    <name type="common">Nematode worm</name>
    <dbReference type="NCBI Taxonomy" id="13658"/>
    <lineage>
        <taxon>Eukaryota</taxon>
        <taxon>Metazoa</taxon>
        <taxon>Ecdysozoa</taxon>
        <taxon>Nematoda</taxon>
        <taxon>Enoplea</taxon>
        <taxon>Dorylaimia</taxon>
        <taxon>Mermithida</taxon>
        <taxon>Mermithoidea</taxon>
        <taxon>Mermithidae</taxon>
        <taxon>Romanomermis</taxon>
    </lineage>
</organism>
<name>A0A915I4F2_ROMCU</name>
<evidence type="ECO:0000313" key="1">
    <source>
        <dbReference type="Proteomes" id="UP000887565"/>
    </source>
</evidence>
<protein>
    <submittedName>
        <fullName evidence="2">Uncharacterized protein</fullName>
    </submittedName>
</protein>
<dbReference type="Proteomes" id="UP000887565">
    <property type="component" value="Unplaced"/>
</dbReference>
<dbReference type="WBParaSite" id="nRc.2.0.1.t09017-RA">
    <property type="protein sequence ID" value="nRc.2.0.1.t09017-RA"/>
    <property type="gene ID" value="nRc.2.0.1.g09017"/>
</dbReference>
<proteinExistence type="predicted"/>
<accession>A0A915I4F2</accession>
<keyword evidence="1" id="KW-1185">Reference proteome</keyword>
<sequence>MSSMLDIAEISNAVRQTDYSLVSTEGGSVEKTGKSITRKYVGNRPIKLRKSMWKERNLKTVKKKDKEKQFNVKRLPQIQNQRKKIVESLNEN</sequence>
<dbReference type="AlphaFoldDB" id="A0A915I4F2"/>